<dbReference type="CDD" id="cd00644">
    <property type="entry name" value="HMG-CoA_reductase_classII"/>
    <property type="match status" value="1"/>
</dbReference>
<dbReference type="InterPro" id="IPR002202">
    <property type="entry name" value="HMG_CoA_Rdtase"/>
</dbReference>
<protein>
    <recommendedName>
        <fullName evidence="3">3-hydroxy-3-methylglutaryl coenzyme A reductase</fullName>
        <shortName evidence="3">HMG-CoA reductase</shortName>
        <ecNumber evidence="3">1.1.1.88</ecNumber>
    </recommendedName>
</protein>
<dbReference type="NCBIfam" id="TIGR00532">
    <property type="entry name" value="HMG_CoA_R_NAD"/>
    <property type="match status" value="1"/>
</dbReference>
<dbReference type="Gene3D" id="3.90.770.10">
    <property type="entry name" value="3-hydroxy-3-methylglutaryl-coenzyme A Reductase, Chain A, domain 2"/>
    <property type="match status" value="2"/>
</dbReference>
<evidence type="ECO:0000256" key="1">
    <source>
        <dbReference type="ARBA" id="ARBA00007661"/>
    </source>
</evidence>
<dbReference type="InterPro" id="IPR009029">
    <property type="entry name" value="HMG_CoA_Rdtase_sub-bd_dom_sf"/>
</dbReference>
<dbReference type="EMBL" id="CP020946">
    <property type="protein sequence ID" value="ASD64010.1"/>
    <property type="molecule type" value="Genomic_DNA"/>
</dbReference>
<proteinExistence type="inferred from homology"/>
<dbReference type="Pfam" id="PF00368">
    <property type="entry name" value="HMG-CoA_red"/>
    <property type="match status" value="1"/>
</dbReference>
<dbReference type="SUPFAM" id="SSF56542">
    <property type="entry name" value="Substrate-binding domain of HMG-CoA reductase"/>
    <property type="match status" value="1"/>
</dbReference>
<sequence>MTKQLQDIFKGFSKLSREERLKALKEVGALNEAEADYLAKGGLKDTSLGEKFIENVIGYFQLPLGVVTNMRVDGKDFVVPMAVEETSIVAACSKTAKWIRESGSITTEVVGNEIIGQIQLAKIRSFADFEKQILAQKNYLIEAANREVAFGLVRRGGGVRDLHVRRVPRGDGSDMAVIHILMDPCDAMGANIVNQVCEYLKEPIEQFTGEKVTMCILSNLVDSKVTRAVVRIDDIDPELAEKIEEASLFAQMDPYRAATNNKGVLNGIDPILIATGNDWRAVEAGIHAYACRDGQYRSITRWYREGKSLVGVFEAPLVVGTVGGVTTLHPTAMLSMKMLDTKSANELSRIIAAVGLVQNLGALKALTTVGIIEGHMKLHTKNLALGAGAEEKEIPLVQKKLEEILAIRKRISLSNAIDVLKELRAAQKTPASTTQHHS</sequence>
<gene>
    <name evidence="4" type="ORF">B9G79_10755</name>
</gene>
<dbReference type="UniPathway" id="UPA00257">
    <property type="reaction ID" value="UER00367"/>
</dbReference>
<comment type="catalytic activity">
    <reaction evidence="3">
        <text>(R)-mevalonate + 2 NAD(+) + CoA = (3S)-3-hydroxy-3-methylglutaryl-CoA + 2 NADH + 2 H(+)</text>
        <dbReference type="Rhea" id="RHEA:14833"/>
        <dbReference type="ChEBI" id="CHEBI:15378"/>
        <dbReference type="ChEBI" id="CHEBI:36464"/>
        <dbReference type="ChEBI" id="CHEBI:43074"/>
        <dbReference type="ChEBI" id="CHEBI:57287"/>
        <dbReference type="ChEBI" id="CHEBI:57540"/>
        <dbReference type="ChEBI" id="CHEBI:57945"/>
        <dbReference type="EC" id="1.1.1.88"/>
    </reaction>
</comment>
<dbReference type="PANTHER" id="PTHR10572">
    <property type="entry name" value="3-HYDROXY-3-METHYLGLUTARYL-COENZYME A REDUCTASE"/>
    <property type="match status" value="1"/>
</dbReference>
<dbReference type="PRINTS" id="PR00071">
    <property type="entry name" value="HMGCOARDTASE"/>
</dbReference>
<dbReference type="GO" id="GO:0004420">
    <property type="term" value="F:hydroxymethylglutaryl-CoA reductase (NADPH) activity"/>
    <property type="evidence" value="ECO:0007669"/>
    <property type="project" value="InterPro"/>
</dbReference>
<dbReference type="InterPro" id="IPR023074">
    <property type="entry name" value="HMG_CoA_Rdtase_cat_sf"/>
</dbReference>
<comment type="similarity">
    <text evidence="1 3">Belongs to the HMG-CoA reductase family.</text>
</comment>
<dbReference type="InterPro" id="IPR004553">
    <property type="entry name" value="HMG_CoA_Rdtase_bac-typ"/>
</dbReference>
<dbReference type="OrthoDB" id="5288076at2"/>
<name>A0A1Z3N966_BDEBC</name>
<evidence type="ECO:0000256" key="2">
    <source>
        <dbReference type="ARBA" id="ARBA00023002"/>
    </source>
</evidence>
<dbReference type="PROSITE" id="PS00066">
    <property type="entry name" value="HMG_COA_REDUCTASE_1"/>
    <property type="match status" value="1"/>
</dbReference>
<keyword evidence="3" id="KW-0520">NAD</keyword>
<dbReference type="PROSITE" id="PS50065">
    <property type="entry name" value="HMG_COA_REDUCTASE_4"/>
    <property type="match status" value="1"/>
</dbReference>
<dbReference type="AlphaFoldDB" id="A0A1Z3N966"/>
<dbReference type="RefSeq" id="WP_088565506.1">
    <property type="nucleotide sequence ID" value="NZ_CP020946.1"/>
</dbReference>
<dbReference type="SUPFAM" id="SSF55035">
    <property type="entry name" value="NAD-binding domain of HMG-CoA reductase"/>
    <property type="match status" value="1"/>
</dbReference>
<accession>A0A1Z3N966</accession>
<dbReference type="GO" id="GO:0015936">
    <property type="term" value="P:coenzyme A metabolic process"/>
    <property type="evidence" value="ECO:0007669"/>
    <property type="project" value="InterPro"/>
</dbReference>
<dbReference type="Gene3D" id="1.10.8.660">
    <property type="match status" value="1"/>
</dbReference>
<evidence type="ECO:0000313" key="5">
    <source>
        <dbReference type="Proteomes" id="UP000197003"/>
    </source>
</evidence>
<dbReference type="GO" id="GO:0140643">
    <property type="term" value="F:hydroxymethylglutaryl-CoA reductase (NADH) activity"/>
    <property type="evidence" value="ECO:0007669"/>
    <property type="project" value="UniProtKB-EC"/>
</dbReference>
<dbReference type="PANTHER" id="PTHR10572:SF24">
    <property type="entry name" value="3-HYDROXY-3-METHYLGLUTARYL-COENZYME A REDUCTASE"/>
    <property type="match status" value="1"/>
</dbReference>
<dbReference type="InterPro" id="IPR009023">
    <property type="entry name" value="HMG_CoA_Rdtase_NAD(P)-bd_sf"/>
</dbReference>
<comment type="pathway">
    <text evidence="3">Metabolic intermediate metabolism; (R)-mevalonate degradation; (S)-3-hydroxy-3-methylglutaryl-CoA from (R)-mevalonate: step 1/1.</text>
</comment>
<evidence type="ECO:0000313" key="4">
    <source>
        <dbReference type="EMBL" id="ASD64010.1"/>
    </source>
</evidence>
<dbReference type="EC" id="1.1.1.88" evidence="3"/>
<dbReference type="Proteomes" id="UP000197003">
    <property type="component" value="Chromosome"/>
</dbReference>
<keyword evidence="2 3" id="KW-0560">Oxidoreductase</keyword>
<reference evidence="4 5" key="1">
    <citation type="submission" date="2017-04" db="EMBL/GenBank/DDBJ databases">
        <title>Whole genome sequence of Bdellovibrio bacteriovorus strain SSB218315.</title>
        <authorList>
            <person name="Oyedara O."/>
            <person name="Rodriguez-Perez M.A."/>
        </authorList>
    </citation>
    <scope>NUCLEOTIDE SEQUENCE [LARGE SCALE GENOMIC DNA]</scope>
    <source>
        <strain evidence="4 5">SSB218315</strain>
    </source>
</reference>
<evidence type="ECO:0000256" key="3">
    <source>
        <dbReference type="RuleBase" id="RU361219"/>
    </source>
</evidence>
<organism evidence="4 5">
    <name type="scientific">Bdellovibrio bacteriovorus</name>
    <dbReference type="NCBI Taxonomy" id="959"/>
    <lineage>
        <taxon>Bacteria</taxon>
        <taxon>Pseudomonadati</taxon>
        <taxon>Bdellovibrionota</taxon>
        <taxon>Bdellovibrionia</taxon>
        <taxon>Bdellovibrionales</taxon>
        <taxon>Pseudobdellovibrionaceae</taxon>
        <taxon>Bdellovibrio</taxon>
    </lineage>
</organism>
<dbReference type="InterPro" id="IPR023076">
    <property type="entry name" value="HMG_CoA_Rdtase_CS"/>
</dbReference>